<dbReference type="InterPro" id="IPR000895">
    <property type="entry name" value="Transthyretin/HIU_hydrolase"/>
</dbReference>
<keyword evidence="5 8" id="KW-0659">Purine metabolism</keyword>
<proteinExistence type="inferred from homology"/>
<feature type="binding site" evidence="7">
    <location>
        <position position="113"/>
    </location>
    <ligand>
        <name>substrate</name>
    </ligand>
</feature>
<evidence type="ECO:0000256" key="5">
    <source>
        <dbReference type="ARBA" id="ARBA00022631"/>
    </source>
</evidence>
<comment type="subunit">
    <text evidence="4 8">Homotetramer.</text>
</comment>
<evidence type="ECO:0000256" key="2">
    <source>
        <dbReference type="ARBA" id="ARBA00002704"/>
    </source>
</evidence>
<dbReference type="PANTHER" id="PTHR10395">
    <property type="entry name" value="URICASE AND TRANSTHYRETIN-RELATED"/>
    <property type="match status" value="1"/>
</dbReference>
<dbReference type="CDD" id="cd05822">
    <property type="entry name" value="TLP_HIUase"/>
    <property type="match status" value="1"/>
</dbReference>
<name>A0A1H2WKE3_9BACI</name>
<dbReference type="NCBIfam" id="TIGR02962">
    <property type="entry name" value="hdxy_isourate"/>
    <property type="match status" value="1"/>
</dbReference>
<evidence type="ECO:0000259" key="9">
    <source>
        <dbReference type="Pfam" id="PF00576"/>
    </source>
</evidence>
<dbReference type="SUPFAM" id="SSF49472">
    <property type="entry name" value="Transthyretin (synonym: prealbumin)"/>
    <property type="match status" value="1"/>
</dbReference>
<dbReference type="InterPro" id="IPR014306">
    <property type="entry name" value="Hydroxyisourate_hydrolase"/>
</dbReference>
<dbReference type="Gene3D" id="2.60.40.180">
    <property type="entry name" value="Transthyretin/hydroxyisourate hydrolase domain"/>
    <property type="match status" value="1"/>
</dbReference>
<evidence type="ECO:0000256" key="8">
    <source>
        <dbReference type="RuleBase" id="RU361270"/>
    </source>
</evidence>
<dbReference type="Proteomes" id="UP000199488">
    <property type="component" value="Unassembled WGS sequence"/>
</dbReference>
<dbReference type="STRING" id="1122204.SAMN05421781_2476"/>
<feature type="binding site" evidence="7">
    <location>
        <position position="44"/>
    </location>
    <ligand>
        <name>substrate</name>
    </ligand>
</feature>
<keyword evidence="6 8" id="KW-0378">Hydrolase</keyword>
<evidence type="ECO:0000256" key="1">
    <source>
        <dbReference type="ARBA" id="ARBA00001043"/>
    </source>
</evidence>
<dbReference type="InterPro" id="IPR036817">
    <property type="entry name" value="Transthyretin/HIU_hydrolase_sf"/>
</dbReference>
<evidence type="ECO:0000256" key="7">
    <source>
        <dbReference type="PIRSR" id="PIRSR600895-51"/>
    </source>
</evidence>
<comment type="similarity">
    <text evidence="3 8">Belongs to the transthyretin family. 5-hydroxyisourate hydrolase subfamily.</text>
</comment>
<comment type="function">
    <text evidence="2">Catalyzes the hydrolysis of 5-hydroxyisourate (HIU) to 2-oxo-4-hydroxy-4-carboxy-5-ureidoimidazoline (OHCU).</text>
</comment>
<dbReference type="PANTHER" id="PTHR10395:SF7">
    <property type="entry name" value="5-HYDROXYISOURATE HYDROLASE"/>
    <property type="match status" value="1"/>
</dbReference>
<comment type="catalytic activity">
    <reaction evidence="1 8">
        <text>5-hydroxyisourate + H2O = 5-hydroxy-2-oxo-4-ureido-2,5-dihydro-1H-imidazole-5-carboxylate + H(+)</text>
        <dbReference type="Rhea" id="RHEA:23736"/>
        <dbReference type="ChEBI" id="CHEBI:15377"/>
        <dbReference type="ChEBI" id="CHEBI:15378"/>
        <dbReference type="ChEBI" id="CHEBI:18072"/>
        <dbReference type="ChEBI" id="CHEBI:58639"/>
        <dbReference type="EC" id="3.5.2.17"/>
    </reaction>
</comment>
<dbReference type="AlphaFoldDB" id="A0A1H2WKE3"/>
<evidence type="ECO:0000313" key="10">
    <source>
        <dbReference type="EMBL" id="SDW80997.1"/>
    </source>
</evidence>
<organism evidence="10 11">
    <name type="scientific">Marinococcus luteus</name>
    <dbReference type="NCBI Taxonomy" id="1122204"/>
    <lineage>
        <taxon>Bacteria</taxon>
        <taxon>Bacillati</taxon>
        <taxon>Bacillota</taxon>
        <taxon>Bacilli</taxon>
        <taxon>Bacillales</taxon>
        <taxon>Bacillaceae</taxon>
        <taxon>Marinococcus</taxon>
    </lineage>
</organism>
<accession>A0A1H2WKE3</accession>
<evidence type="ECO:0000256" key="3">
    <source>
        <dbReference type="ARBA" id="ARBA00009850"/>
    </source>
</evidence>
<gene>
    <name evidence="10" type="ORF">SAMN05421781_2476</name>
</gene>
<evidence type="ECO:0000313" key="11">
    <source>
        <dbReference type="Proteomes" id="UP000199488"/>
    </source>
</evidence>
<evidence type="ECO:0000256" key="6">
    <source>
        <dbReference type="ARBA" id="ARBA00022801"/>
    </source>
</evidence>
<protein>
    <recommendedName>
        <fullName evidence="8">5-hydroxyisourate hydrolase</fullName>
        <shortName evidence="8">HIU hydrolase</shortName>
        <shortName evidence="8">HIUHase</shortName>
        <ecNumber evidence="8">3.5.2.17</ecNumber>
    </recommendedName>
</protein>
<reference evidence="10 11" key="1">
    <citation type="submission" date="2016-10" db="EMBL/GenBank/DDBJ databases">
        <authorList>
            <person name="de Groot N.N."/>
        </authorList>
    </citation>
    <scope>NUCLEOTIDE SEQUENCE [LARGE SCALE GENOMIC DNA]</scope>
    <source>
        <strain evidence="10 11">DSM 23126</strain>
    </source>
</reference>
<dbReference type="PRINTS" id="PR00189">
    <property type="entry name" value="TRNSTHYRETIN"/>
</dbReference>
<feature type="domain" description="Transthyretin/hydroxyisourate hydrolase" evidence="9">
    <location>
        <begin position="3"/>
        <end position="115"/>
    </location>
</feature>
<dbReference type="EC" id="3.5.2.17" evidence="8"/>
<feature type="binding site" evidence="7">
    <location>
        <position position="6"/>
    </location>
    <ligand>
        <name>substrate</name>
    </ligand>
</feature>
<dbReference type="RefSeq" id="WP_091615571.1">
    <property type="nucleotide sequence ID" value="NZ_FNNC01000005.1"/>
</dbReference>
<keyword evidence="11" id="KW-1185">Reference proteome</keyword>
<dbReference type="InterPro" id="IPR023416">
    <property type="entry name" value="Transthyretin/HIU_hydrolase_d"/>
</dbReference>
<dbReference type="GO" id="GO:0033971">
    <property type="term" value="F:hydroxyisourate hydrolase activity"/>
    <property type="evidence" value="ECO:0007669"/>
    <property type="project" value="UniProtKB-EC"/>
</dbReference>
<dbReference type="OrthoDB" id="9792386at2"/>
<evidence type="ECO:0000256" key="4">
    <source>
        <dbReference type="ARBA" id="ARBA00011881"/>
    </source>
</evidence>
<dbReference type="EMBL" id="FNNC01000005">
    <property type="protein sequence ID" value="SDW80997.1"/>
    <property type="molecule type" value="Genomic_DNA"/>
</dbReference>
<dbReference type="Pfam" id="PF00576">
    <property type="entry name" value="Transthyretin"/>
    <property type="match status" value="1"/>
</dbReference>
<dbReference type="GO" id="GO:0006144">
    <property type="term" value="P:purine nucleobase metabolic process"/>
    <property type="evidence" value="ECO:0007669"/>
    <property type="project" value="UniProtKB-KW"/>
</dbReference>
<sequence>MGLTTHVLDLASGRPGAGIALTLYRLDGSRKIKEAERVTNADGRVDEPLLQADDIQTAAYEVEFQTGEYLRQKGWTQEEPHFLETVALRVTLSAEETSYHLPLLLSPYGYQTYRGS</sequence>